<dbReference type="Pfam" id="PF13356">
    <property type="entry name" value="Arm-DNA-bind_3"/>
    <property type="match status" value="1"/>
</dbReference>
<comment type="caution">
    <text evidence="6">The sequence shown here is derived from an EMBL/GenBank/DDBJ whole genome shotgun (WGS) entry which is preliminary data.</text>
</comment>
<accession>A0ABU5PVY3</accession>
<comment type="similarity">
    <text evidence="1">Belongs to the 'phage' integrase family.</text>
</comment>
<dbReference type="PANTHER" id="PTHR30629:SF2">
    <property type="entry name" value="PROPHAGE INTEGRASE INTS-RELATED"/>
    <property type="match status" value="1"/>
</dbReference>
<evidence type="ECO:0000313" key="7">
    <source>
        <dbReference type="Proteomes" id="UP001303614"/>
    </source>
</evidence>
<dbReference type="EMBL" id="JAYFSO010000007">
    <property type="protein sequence ID" value="MEA5123769.1"/>
    <property type="molecule type" value="Genomic_DNA"/>
</dbReference>
<keyword evidence="3 4" id="KW-0238">DNA-binding</keyword>
<dbReference type="GO" id="GO:0003677">
    <property type="term" value="F:DNA binding"/>
    <property type="evidence" value="ECO:0007669"/>
    <property type="project" value="UniProtKB-KW"/>
</dbReference>
<keyword evidence="7" id="KW-1185">Reference proteome</keyword>
<dbReference type="InterPro" id="IPR044068">
    <property type="entry name" value="CB"/>
</dbReference>
<evidence type="ECO:0000259" key="5">
    <source>
        <dbReference type="PROSITE" id="PS51900"/>
    </source>
</evidence>
<dbReference type="InterPro" id="IPR053876">
    <property type="entry name" value="Phage_int_M"/>
</dbReference>
<evidence type="ECO:0000256" key="1">
    <source>
        <dbReference type="ARBA" id="ARBA00008857"/>
    </source>
</evidence>
<proteinExistence type="inferred from homology"/>
<protein>
    <submittedName>
        <fullName evidence="6">Arm DNA-binding domain-containing protein</fullName>
    </submittedName>
</protein>
<dbReference type="Pfam" id="PF22022">
    <property type="entry name" value="Phage_int_M"/>
    <property type="match status" value="1"/>
</dbReference>
<name>A0ABU5PVY3_9XANT</name>
<dbReference type="InterPro" id="IPR038488">
    <property type="entry name" value="Integrase_DNA-bd_sf"/>
</dbReference>
<evidence type="ECO:0000313" key="6">
    <source>
        <dbReference type="EMBL" id="MEA5123769.1"/>
    </source>
</evidence>
<reference evidence="6 7" key="1">
    <citation type="submission" date="2023-12" db="EMBL/GenBank/DDBJ databases">
        <title>Genome sequencing of Xanthomonas floridensis.</title>
        <authorList>
            <person name="Greer S."/>
            <person name="Harrison J."/>
            <person name="Grant M."/>
            <person name="Vicente J."/>
            <person name="Studholme D."/>
        </authorList>
    </citation>
    <scope>NUCLEOTIDE SEQUENCE [LARGE SCALE GENOMIC DNA]</scope>
    <source>
        <strain evidence="6 7">WHRI 8848</strain>
    </source>
</reference>
<organism evidence="6 7">
    <name type="scientific">Xanthomonas floridensis</name>
    <dbReference type="NCBI Taxonomy" id="1843580"/>
    <lineage>
        <taxon>Bacteria</taxon>
        <taxon>Pseudomonadati</taxon>
        <taxon>Pseudomonadota</taxon>
        <taxon>Gammaproteobacteria</taxon>
        <taxon>Lysobacterales</taxon>
        <taxon>Lysobacteraceae</taxon>
        <taxon>Xanthomonas</taxon>
    </lineage>
</organism>
<evidence type="ECO:0000256" key="4">
    <source>
        <dbReference type="PROSITE-ProRule" id="PRU01248"/>
    </source>
</evidence>
<dbReference type="PANTHER" id="PTHR30629">
    <property type="entry name" value="PROPHAGE INTEGRASE"/>
    <property type="match status" value="1"/>
</dbReference>
<dbReference type="Gene3D" id="1.10.150.130">
    <property type="match status" value="1"/>
</dbReference>
<keyword evidence="2" id="KW-0229">DNA integration</keyword>
<evidence type="ECO:0000256" key="2">
    <source>
        <dbReference type="ARBA" id="ARBA00022908"/>
    </source>
</evidence>
<dbReference type="InterPro" id="IPR025166">
    <property type="entry name" value="Integrase_DNA_bind_dom"/>
</dbReference>
<dbReference type="SUPFAM" id="SSF56349">
    <property type="entry name" value="DNA breaking-rejoining enzymes"/>
    <property type="match status" value="1"/>
</dbReference>
<dbReference type="PROSITE" id="PS51900">
    <property type="entry name" value="CB"/>
    <property type="match status" value="1"/>
</dbReference>
<dbReference type="InterPro" id="IPR011010">
    <property type="entry name" value="DNA_brk_join_enz"/>
</dbReference>
<dbReference type="Proteomes" id="UP001303614">
    <property type="component" value="Unassembled WGS sequence"/>
</dbReference>
<gene>
    <name evidence="6" type="ORF">VB146_07845</name>
</gene>
<dbReference type="InterPro" id="IPR010998">
    <property type="entry name" value="Integrase_recombinase_N"/>
</dbReference>
<dbReference type="InterPro" id="IPR050808">
    <property type="entry name" value="Phage_Integrase"/>
</dbReference>
<feature type="domain" description="Core-binding (CB)" evidence="5">
    <location>
        <begin position="69"/>
        <end position="150"/>
    </location>
</feature>
<dbReference type="Gene3D" id="3.30.160.390">
    <property type="entry name" value="Integrase, DNA-binding domain"/>
    <property type="match status" value="1"/>
</dbReference>
<sequence>MSPKGAKLWRWKYRFGGREKRLALRVYPEVSLAQARAQHLKVRKVLRSGIDPGEKRRVDRLIRVDRSPLSLAAVAAELLNLHGKKNSVLTMKRNGRIVEKDLNPYLGHRPIAKISAPELLAVLRKIEMRGAIETAHRARGIASMVFRYAITAGKAQCDPAADLFWAR</sequence>
<evidence type="ECO:0000256" key="3">
    <source>
        <dbReference type="ARBA" id="ARBA00023125"/>
    </source>
</evidence>